<evidence type="ECO:0000313" key="3">
    <source>
        <dbReference type="EMBL" id="GGC57746.1"/>
    </source>
</evidence>
<sequence>MKKSNKLKLAVAGAMAVGVSAANAASTIDTSSVTSAMTDASAAVAVVGAAGLVVIVGTKVFKWIARAL</sequence>
<accession>A0A916U3B3</accession>
<dbReference type="EMBL" id="BMED01000001">
    <property type="protein sequence ID" value="GGC57746.1"/>
    <property type="molecule type" value="Genomic_DNA"/>
</dbReference>
<feature type="transmembrane region" description="Helical" evidence="1">
    <location>
        <begin position="40"/>
        <end position="61"/>
    </location>
</feature>
<proteinExistence type="predicted"/>
<dbReference type="SUPFAM" id="SSF57987">
    <property type="entry name" value="Inovirus (filamentous phage) major coat protein"/>
    <property type="match status" value="1"/>
</dbReference>
<keyword evidence="1" id="KW-1133">Transmembrane helix</keyword>
<organism evidence="3 4">
    <name type="scientific">Undibacterium terreum</name>
    <dbReference type="NCBI Taxonomy" id="1224302"/>
    <lineage>
        <taxon>Bacteria</taxon>
        <taxon>Pseudomonadati</taxon>
        <taxon>Pseudomonadota</taxon>
        <taxon>Betaproteobacteria</taxon>
        <taxon>Burkholderiales</taxon>
        <taxon>Oxalobacteraceae</taxon>
        <taxon>Undibacterium</taxon>
    </lineage>
</organism>
<evidence type="ECO:0000256" key="1">
    <source>
        <dbReference type="SAM" id="Phobius"/>
    </source>
</evidence>
<dbReference type="AlphaFoldDB" id="A0A916U3B3"/>
<evidence type="ECO:0008006" key="5">
    <source>
        <dbReference type="Google" id="ProtNLM"/>
    </source>
</evidence>
<feature type="chain" id="PRO_5037586148" description="Bacteriophage coat protein B" evidence="2">
    <location>
        <begin position="25"/>
        <end position="68"/>
    </location>
</feature>
<dbReference type="Proteomes" id="UP000637423">
    <property type="component" value="Unassembled WGS sequence"/>
</dbReference>
<dbReference type="Pfam" id="PF05356">
    <property type="entry name" value="Phage_Coat_B"/>
    <property type="match status" value="1"/>
</dbReference>
<reference evidence="3" key="1">
    <citation type="journal article" date="2014" name="Int. J. Syst. Evol. Microbiol.">
        <title>Complete genome sequence of Corynebacterium casei LMG S-19264T (=DSM 44701T), isolated from a smear-ripened cheese.</title>
        <authorList>
            <consortium name="US DOE Joint Genome Institute (JGI-PGF)"/>
            <person name="Walter F."/>
            <person name="Albersmeier A."/>
            <person name="Kalinowski J."/>
            <person name="Ruckert C."/>
        </authorList>
    </citation>
    <scope>NUCLEOTIDE SEQUENCE</scope>
    <source>
        <strain evidence="3">CGMCC 1.10998</strain>
    </source>
</reference>
<dbReference type="RefSeq" id="WP_188564028.1">
    <property type="nucleotide sequence ID" value="NZ_BMED01000001.1"/>
</dbReference>
<reference evidence="3" key="2">
    <citation type="submission" date="2020-09" db="EMBL/GenBank/DDBJ databases">
        <authorList>
            <person name="Sun Q."/>
            <person name="Zhou Y."/>
        </authorList>
    </citation>
    <scope>NUCLEOTIDE SEQUENCE</scope>
    <source>
        <strain evidence="3">CGMCC 1.10998</strain>
    </source>
</reference>
<evidence type="ECO:0000313" key="4">
    <source>
        <dbReference type="Proteomes" id="UP000637423"/>
    </source>
</evidence>
<dbReference type="InterPro" id="IPR008020">
    <property type="entry name" value="G8P"/>
</dbReference>
<keyword evidence="1" id="KW-0812">Transmembrane</keyword>
<protein>
    <recommendedName>
        <fullName evidence="5">Bacteriophage coat protein B</fullName>
    </recommendedName>
</protein>
<evidence type="ECO:0000256" key="2">
    <source>
        <dbReference type="SAM" id="SignalP"/>
    </source>
</evidence>
<keyword evidence="4" id="KW-1185">Reference proteome</keyword>
<name>A0A916U3B3_9BURK</name>
<feature type="signal peptide" evidence="2">
    <location>
        <begin position="1"/>
        <end position="24"/>
    </location>
</feature>
<keyword evidence="2" id="KW-0732">Signal</keyword>
<comment type="caution">
    <text evidence="3">The sequence shown here is derived from an EMBL/GenBank/DDBJ whole genome shotgun (WGS) entry which is preliminary data.</text>
</comment>
<gene>
    <name evidence="3" type="ORF">GCM10011396_00750</name>
</gene>
<keyword evidence="1" id="KW-0472">Membrane</keyword>